<feature type="transmembrane region" description="Helical" evidence="7">
    <location>
        <begin position="112"/>
        <end position="132"/>
    </location>
</feature>
<dbReference type="AlphaFoldDB" id="A0A6G9YAL4"/>
<feature type="compositionally biased region" description="Pro residues" evidence="6">
    <location>
        <begin position="243"/>
        <end position="252"/>
    </location>
</feature>
<dbReference type="GO" id="GO:0005886">
    <property type="term" value="C:plasma membrane"/>
    <property type="evidence" value="ECO:0007669"/>
    <property type="project" value="UniProtKB-SubCell"/>
</dbReference>
<evidence type="ECO:0000256" key="6">
    <source>
        <dbReference type="SAM" id="MobiDB-lite"/>
    </source>
</evidence>
<reference evidence="9 10" key="1">
    <citation type="journal article" date="2019" name="ACS Chem. Biol.">
        <title>Identification and Mobilization of a Cryptic Antibiotic Biosynthesis Gene Locus from a Human-Pathogenic Nocardia Isolate.</title>
        <authorList>
            <person name="Herisse M."/>
            <person name="Ishida K."/>
            <person name="Porter J.L."/>
            <person name="Howden B."/>
            <person name="Hertweck C."/>
            <person name="Stinear T.P."/>
            <person name="Pidot S.J."/>
        </authorList>
    </citation>
    <scope>NUCLEOTIDE SEQUENCE [LARGE SCALE GENOMIC DNA]</scope>
    <source>
        <strain evidence="9 10">AUSMDU00012717</strain>
    </source>
</reference>
<dbReference type="GO" id="GO:0022857">
    <property type="term" value="F:transmembrane transporter activity"/>
    <property type="evidence" value="ECO:0007669"/>
    <property type="project" value="InterPro"/>
</dbReference>
<dbReference type="Proteomes" id="UP000503540">
    <property type="component" value="Chromosome"/>
</dbReference>
<dbReference type="KEGG" id="nah:F5544_10940"/>
<dbReference type="Pfam" id="PF07690">
    <property type="entry name" value="MFS_1"/>
    <property type="match status" value="1"/>
</dbReference>
<feature type="transmembrane region" description="Helical" evidence="7">
    <location>
        <begin position="78"/>
        <end position="105"/>
    </location>
</feature>
<dbReference type="Gene3D" id="1.20.1250.20">
    <property type="entry name" value="MFS general substrate transporter like domains"/>
    <property type="match status" value="1"/>
</dbReference>
<keyword evidence="2" id="KW-0813">Transport</keyword>
<dbReference type="EMBL" id="CP046172">
    <property type="protein sequence ID" value="QIS10083.1"/>
    <property type="molecule type" value="Genomic_DNA"/>
</dbReference>
<evidence type="ECO:0000256" key="3">
    <source>
        <dbReference type="ARBA" id="ARBA00022692"/>
    </source>
</evidence>
<dbReference type="PANTHER" id="PTHR42718">
    <property type="entry name" value="MAJOR FACILITATOR SUPERFAMILY MULTIDRUG TRANSPORTER MFSC"/>
    <property type="match status" value="1"/>
</dbReference>
<accession>A0A6G9YAL4</accession>
<dbReference type="InterPro" id="IPR036259">
    <property type="entry name" value="MFS_trans_sf"/>
</dbReference>
<feature type="domain" description="Major facilitator superfamily (MFS) profile" evidence="8">
    <location>
        <begin position="45"/>
        <end position="315"/>
    </location>
</feature>
<organism evidence="9 10">
    <name type="scientific">Nocardia arthritidis</name>
    <dbReference type="NCBI Taxonomy" id="228602"/>
    <lineage>
        <taxon>Bacteria</taxon>
        <taxon>Bacillati</taxon>
        <taxon>Actinomycetota</taxon>
        <taxon>Actinomycetes</taxon>
        <taxon>Mycobacteriales</taxon>
        <taxon>Nocardiaceae</taxon>
        <taxon>Nocardia</taxon>
    </lineage>
</organism>
<evidence type="ECO:0000256" key="7">
    <source>
        <dbReference type="SAM" id="Phobius"/>
    </source>
</evidence>
<feature type="transmembrane region" description="Helical" evidence="7">
    <location>
        <begin position="46"/>
        <end position="66"/>
    </location>
</feature>
<feature type="transmembrane region" description="Helical" evidence="7">
    <location>
        <begin position="138"/>
        <end position="160"/>
    </location>
</feature>
<feature type="compositionally biased region" description="Pro residues" evidence="6">
    <location>
        <begin position="265"/>
        <end position="286"/>
    </location>
</feature>
<keyword evidence="10" id="KW-1185">Reference proteome</keyword>
<feature type="region of interest" description="Disordered" evidence="6">
    <location>
        <begin position="243"/>
        <end position="315"/>
    </location>
</feature>
<evidence type="ECO:0000259" key="8">
    <source>
        <dbReference type="PROSITE" id="PS50850"/>
    </source>
</evidence>
<gene>
    <name evidence="9" type="ORF">F5544_10940</name>
</gene>
<evidence type="ECO:0000256" key="5">
    <source>
        <dbReference type="ARBA" id="ARBA00023136"/>
    </source>
</evidence>
<keyword evidence="4 7" id="KW-1133">Transmembrane helix</keyword>
<evidence type="ECO:0000313" key="10">
    <source>
        <dbReference type="Proteomes" id="UP000503540"/>
    </source>
</evidence>
<keyword evidence="5 7" id="KW-0472">Membrane</keyword>
<feature type="transmembrane region" description="Helical" evidence="7">
    <location>
        <begin position="199"/>
        <end position="218"/>
    </location>
</feature>
<evidence type="ECO:0000256" key="4">
    <source>
        <dbReference type="ARBA" id="ARBA00022989"/>
    </source>
</evidence>
<dbReference type="RefSeq" id="WP_203217535.1">
    <property type="nucleotide sequence ID" value="NZ_CP046172.1"/>
</dbReference>
<feature type="compositionally biased region" description="Polar residues" evidence="6">
    <location>
        <begin position="291"/>
        <end position="304"/>
    </location>
</feature>
<proteinExistence type="predicted"/>
<dbReference type="PROSITE" id="PS50850">
    <property type="entry name" value="MFS"/>
    <property type="match status" value="1"/>
</dbReference>
<dbReference type="PANTHER" id="PTHR42718:SF9">
    <property type="entry name" value="MAJOR FACILITATOR SUPERFAMILY MULTIDRUG TRANSPORTER MFSC"/>
    <property type="match status" value="1"/>
</dbReference>
<dbReference type="InterPro" id="IPR011701">
    <property type="entry name" value="MFS"/>
</dbReference>
<name>A0A6G9YAL4_9NOCA</name>
<dbReference type="InterPro" id="IPR020846">
    <property type="entry name" value="MFS_dom"/>
</dbReference>
<evidence type="ECO:0000256" key="1">
    <source>
        <dbReference type="ARBA" id="ARBA00004651"/>
    </source>
</evidence>
<dbReference type="SUPFAM" id="SSF103473">
    <property type="entry name" value="MFS general substrate transporter"/>
    <property type="match status" value="1"/>
</dbReference>
<comment type="subcellular location">
    <subcellularLocation>
        <location evidence="1">Cell membrane</location>
        <topology evidence="1">Multi-pass membrane protein</topology>
    </subcellularLocation>
</comment>
<evidence type="ECO:0000313" key="9">
    <source>
        <dbReference type="EMBL" id="QIS10083.1"/>
    </source>
</evidence>
<protein>
    <submittedName>
        <fullName evidence="9">MFS transporter</fullName>
    </submittedName>
</protein>
<sequence length="315" mass="32266">MTTNRQTALVCRIPFGCTTGSDRSYGVCMYVMPPQRTDPRPSAGTLIGPGFATMIGLAMLTVVYQFDGRSPIQFQLNLTAQTVLLTCVVAYLVAALPAVALGVLVGGRFPRAVTLPAIGLMLVGTVLTAFMVNGAMLLAGRVLGGLGTGAAVGVVAALTFRLGSRRGLAAAVVAALAIVSAVIAPVVGQLISDVASFRLVYLVAAPLLLVALIATAVTGNASRTSAGHPLPYAMPYPPPGYPNSGMPFPPQGFPAQANYGTPSSPQGPTPYPNPGMPYPPQQPAPHPNYGTPYSPQGPTPNANSGMPFPPPGPPH</sequence>
<feature type="transmembrane region" description="Helical" evidence="7">
    <location>
        <begin position="167"/>
        <end position="187"/>
    </location>
</feature>
<keyword evidence="3 7" id="KW-0812">Transmembrane</keyword>
<evidence type="ECO:0000256" key="2">
    <source>
        <dbReference type="ARBA" id="ARBA00022448"/>
    </source>
</evidence>